<reference evidence="5 6" key="1">
    <citation type="submission" date="2019-08" db="EMBL/GenBank/DDBJ databases">
        <title>Deep-cultivation of Planctomycetes and their phenomic and genomic characterization uncovers novel biology.</title>
        <authorList>
            <person name="Wiegand S."/>
            <person name="Jogler M."/>
            <person name="Boedeker C."/>
            <person name="Pinto D."/>
            <person name="Vollmers J."/>
            <person name="Rivas-Marin E."/>
            <person name="Kohn T."/>
            <person name="Peeters S.H."/>
            <person name="Heuer A."/>
            <person name="Rast P."/>
            <person name="Oberbeckmann S."/>
            <person name="Bunk B."/>
            <person name="Jeske O."/>
            <person name="Meyerdierks A."/>
            <person name="Storesund J.E."/>
            <person name="Kallscheuer N."/>
            <person name="Luecker S."/>
            <person name="Lage O.M."/>
            <person name="Pohl T."/>
            <person name="Merkel B.J."/>
            <person name="Hornburger P."/>
            <person name="Mueller R.-W."/>
            <person name="Bruemmer F."/>
            <person name="Labrenz M."/>
            <person name="Spormann A.M."/>
            <person name="Op den Camp H."/>
            <person name="Overmann J."/>
            <person name="Amann R."/>
            <person name="Jetten M.S.M."/>
            <person name="Mascher T."/>
            <person name="Medema M.H."/>
            <person name="Devos D.P."/>
            <person name="Kaster A.-K."/>
            <person name="Ovreas L."/>
            <person name="Rohde M."/>
            <person name="Galperin M.Y."/>
            <person name="Jogler C."/>
        </authorList>
    </citation>
    <scope>NUCLEOTIDE SEQUENCE [LARGE SCALE GENOMIC DNA]</scope>
    <source>
        <strain evidence="5 6">UC8</strain>
    </source>
</reference>
<name>A0A5B9QLR2_9BACT</name>
<dbReference type="RefSeq" id="WP_084427653.1">
    <property type="nucleotide sequence ID" value="NZ_CP042914.1"/>
</dbReference>
<accession>A0A5B9QLR2</accession>
<sequence length="2565" mass="269135">MVTSALSGTRFSLLLRRRGQRRSEFRNRRHRLAMRLESLEPRLMLASVQATPDANSADPFIIAKAAELNHDPAEIFQFMREDIAYEAYAGSLRGARGTLWSGAGNALDQASLMIALLRASGIESQYAQGTLPDEFAQELILSMFPEPLRVTGFVPEDAILADPANDPQLLADTRDHYWVQYDVGAGLLDADPSFRNALIDQTFTSTEATFDEVFDTLRHKTTVRLNRELTSSDLFGGAIQDVASVLDETFNTVDLVGKPLSIGHIVSTTSLGSLLSATTHAYSPYIAIGDYAKSIDEDERILGTAYQEVLTNFPFGSQALTGLFLEVELTAPGQEDQIFTRALVDRIGIGVRQNGGTPAGPPNVAGISTITDLDIYTLNVAPSLIPTTAVTARAAEVQTLQTQLAALSRPDGTLPIDASDELRKFAIGISRLNATNYFGLADFDRTRIADTMLVRAYSNSPQLVITSFALEDAGDGQARPTQRLDLRHTDFVVVPYPGQNSSVVKAFHTLRGLRENAAETAALRGQLAAEGEATVPISATTVIDRAIEMGISPLVLSRDNAGLLPTLQASADARARISLAIQNGQVVAVPSRPVEINGEAITAWFEIDPLTGKTVGVTEDGGHQSFAQVAAVAAIDGFLIGFLRSTVIVAGNVIFNDDCGPGGDRVACKEAIRQEAANAGNINNWLKGFSLAFGIGTVALAFLGTAAGGLGSAAALTSLLGAIDPPVPEFLISPETPLDGLQNLSGTGVVVDVVLDPSFTFPAAGNLLPTVYRVGIKNELATDERFQLSVIDAPTGFDVLTSVPDILVPAGATAEVGLALRPQQNLPAPGTMDHFVIEVTSETDSTVSANSDHVFVVPEIHGIDITANPAQLGALPGVASEVEISISSTGNVNEFVDLEILESPDLMVSGIVDTSVDMGETTTLTLTLVPDSALPLNSVVDVEITADFGGIEQTTLFIPVTITAPGAAAVASAASAVQNILGNAPLGGRLTELGTALTNLSLAPGDSVFLMQALVTLDSIVSLLTVDPILVSFADPVAASADALAAATTPEQVRDAIVKLGAVLENFSATVFNLSEHNVELFLTPNSTIAQPQTPATFELRVHNISNSSAATTYNISLGDLPIDVSGTLSETSVTLERDEFASVIVTLTPNSTQEVPAFEFDVTVAAEGFPDVTKTVNGALTARREFVSVVSVTVVPPFADAGGTVDVSARVLNAVNRVQQARASFVVRDSSGAQVGTVSAPVDVTLGVQTSLVDVSLGTFDTTGLVDGNYTVVVTLVDENGAPIPGAIGQTTLLIGAPVTADLSVTPQLLPPGASTVTNTFQIEGQDIPTDDPLTLLGQLPIQNAARGVAIRGDVAYVSGGTGINVVDVSDPESPQLVRTVGSGDHAGARLQDDLLVAIRTQGFRRFFLDVYSIANDPLEPVLLGSSDLINYDLVGDLQTNPTHAFVAQFQECHFIPSNDVFLLSGDLLSIALNLDDPDNPTSASPALESVLFNTYGDNTFDPNDISGCAPNGGEHNVFSLALPNPQTVYLATTTVTGGNTQAGVGQIAVVDVSDAANPAVLRNVDIPGTVQAVGVAVDGNRGVVIGTTGGWNDPFNGFRSGVFTVTTLDLTDPLNPQLVKTLTLDREATTFWTSTATVENGIFTFSDLGFDGNEGNPEVLIIDASILENPFVVSSSIPLDIVPPNSLSAAGSQLYLTDADGLTIYEIGDLPRIAATAAVQIPNGVGVEVVDSSFNISPDTIIPGPDFDTLLWNLSLTALTPIQDLSWETRVNNLQPGESRNVTLATQIDFSVQGTVGELMLPRQNVFAEQVLSLAPAERTIQPGESTSYSVSIGNPSINSVTYDLSTSGLPPEWVELDPQVTVPAGGSVDVPITLQSDPFAPLSEFGFVVTATVNGSQTSVEGTLSLVGDPVLPDADAQAHGVVVSLSPTSAVAGQGTAAAYVARITNVGSITETFDLSVVGLPSGFTASLAQTRIDIPPGASNFREVVVSVVPPADATVDDYMFEFIASSMADATVMDVASGQITVLELGVGVEITPNIAVPGSIFQMLVTNTGQVTETYDLSVAAPAALAATLETTTVTLDPGASQTVPIEVGAIDFAFPGVMQLVGVATSRTNAAVRAADSVEVSIDGRLGVSAGFDQPARVLPHPGPATLLLQVDNVGNLEDQYSATIMGTDGPITAALKGLDGQPALSVPLFILPGLSTGVLSVDAMLTDFGVGEITVQIRSLSDDTIVQQAIATVMAASPTPTTLTIAPLNADRAEGDAGNTPFTFTVTRGGNVSGPTTVEFNVSGSGSNAADAVDFGGSFPFGQVMFAANETSQALTVSVSGDTMVEPDESFTVTLSGATDGATIESDMAVGLIRNDDRHDNTCHQPLKPLWWQIACKLFCHHAGDSGEDGHSHHWPHRWPHDWAHGGTIHGLLEWAAEPSWLGCWLGVPLKLWHALDVDRDGSVAPFDALHVINHLNHQNRLPATAPLHLDADMERYDIDQDGLVSAYDALMVVNHLNRMQRWKQSLSTATSSPTFSIPPAAAIPLLETDEDDEKRWDDGLLQLIADDLSRILGH</sequence>
<dbReference type="SMART" id="SM00237">
    <property type="entry name" value="Calx_beta"/>
    <property type="match status" value="1"/>
</dbReference>
<dbReference type="OrthoDB" id="223161at2"/>
<dbReference type="SUPFAM" id="SSF54001">
    <property type="entry name" value="Cysteine proteinases"/>
    <property type="match status" value="1"/>
</dbReference>
<dbReference type="GO" id="GO:0004553">
    <property type="term" value="F:hydrolase activity, hydrolyzing O-glycosyl compounds"/>
    <property type="evidence" value="ECO:0007669"/>
    <property type="project" value="InterPro"/>
</dbReference>
<dbReference type="InterPro" id="IPR003644">
    <property type="entry name" value="Calx_beta"/>
</dbReference>
<feature type="domain" description="Calx-beta" evidence="4">
    <location>
        <begin position="2241"/>
        <end position="2346"/>
    </location>
</feature>
<dbReference type="GO" id="GO:0016020">
    <property type="term" value="C:membrane"/>
    <property type="evidence" value="ECO:0007669"/>
    <property type="project" value="InterPro"/>
</dbReference>
<evidence type="ECO:0000313" key="5">
    <source>
        <dbReference type="EMBL" id="QEG38959.1"/>
    </source>
</evidence>
<dbReference type="InterPro" id="IPR002105">
    <property type="entry name" value="Dockerin_1_rpt"/>
</dbReference>
<dbReference type="EMBL" id="CP042914">
    <property type="protein sequence ID" value="QEG38959.1"/>
    <property type="molecule type" value="Genomic_DNA"/>
</dbReference>
<organism evidence="5 6">
    <name type="scientific">Roseimaritima ulvae</name>
    <dbReference type="NCBI Taxonomy" id="980254"/>
    <lineage>
        <taxon>Bacteria</taxon>
        <taxon>Pseudomonadati</taxon>
        <taxon>Planctomycetota</taxon>
        <taxon>Planctomycetia</taxon>
        <taxon>Pirellulales</taxon>
        <taxon>Pirellulaceae</taxon>
        <taxon>Roseimaritima</taxon>
    </lineage>
</organism>
<dbReference type="Gene3D" id="2.60.40.2030">
    <property type="match status" value="1"/>
</dbReference>
<dbReference type="InterPro" id="IPR036439">
    <property type="entry name" value="Dockerin_dom_sf"/>
</dbReference>
<proteinExistence type="predicted"/>
<dbReference type="KEGG" id="rul:UC8_09190"/>
<keyword evidence="6" id="KW-1185">Reference proteome</keyword>
<keyword evidence="1" id="KW-0732">Signal</keyword>
<evidence type="ECO:0000256" key="1">
    <source>
        <dbReference type="ARBA" id="ARBA00022729"/>
    </source>
</evidence>
<dbReference type="InterPro" id="IPR038765">
    <property type="entry name" value="Papain-like_cys_pep_sf"/>
</dbReference>
<dbReference type="InterPro" id="IPR002931">
    <property type="entry name" value="Transglutaminase-like"/>
</dbReference>
<dbReference type="InterPro" id="IPR013211">
    <property type="entry name" value="LVIVD"/>
</dbReference>
<gene>
    <name evidence="5" type="ORF">UC8_09190</name>
</gene>
<protein>
    <submittedName>
        <fullName evidence="5">Ubp3 associated protein Bre5</fullName>
    </submittedName>
</protein>
<dbReference type="GO" id="GO:0000272">
    <property type="term" value="P:polysaccharide catabolic process"/>
    <property type="evidence" value="ECO:0007669"/>
    <property type="project" value="InterPro"/>
</dbReference>
<evidence type="ECO:0000256" key="2">
    <source>
        <dbReference type="ARBA" id="ARBA00022737"/>
    </source>
</evidence>
<dbReference type="Proteomes" id="UP000325286">
    <property type="component" value="Chromosome"/>
</dbReference>
<dbReference type="Pfam" id="PF08309">
    <property type="entry name" value="LVIVD"/>
    <property type="match status" value="1"/>
</dbReference>
<dbReference type="GO" id="GO:0007154">
    <property type="term" value="P:cell communication"/>
    <property type="evidence" value="ECO:0007669"/>
    <property type="project" value="InterPro"/>
</dbReference>
<dbReference type="InterPro" id="IPR038081">
    <property type="entry name" value="CalX-like_sf"/>
</dbReference>
<evidence type="ECO:0000259" key="4">
    <source>
        <dbReference type="SMART" id="SM00237"/>
    </source>
</evidence>
<dbReference type="Pfam" id="PF01841">
    <property type="entry name" value="Transglut_core"/>
    <property type="match status" value="1"/>
</dbReference>
<keyword evidence="2" id="KW-0677">Repeat</keyword>
<dbReference type="SUPFAM" id="SSF141072">
    <property type="entry name" value="CalX-like"/>
    <property type="match status" value="1"/>
</dbReference>
<dbReference type="Pfam" id="PF00404">
    <property type="entry name" value="Dockerin_1"/>
    <property type="match status" value="1"/>
</dbReference>
<dbReference type="Gene3D" id="1.10.1330.10">
    <property type="entry name" value="Dockerin domain"/>
    <property type="match status" value="1"/>
</dbReference>
<evidence type="ECO:0000256" key="3">
    <source>
        <dbReference type="ARBA" id="ARBA00022837"/>
    </source>
</evidence>
<evidence type="ECO:0000313" key="6">
    <source>
        <dbReference type="Proteomes" id="UP000325286"/>
    </source>
</evidence>
<dbReference type="SUPFAM" id="SSF63446">
    <property type="entry name" value="Type I dockerin domain"/>
    <property type="match status" value="1"/>
</dbReference>
<keyword evidence="3" id="KW-0106">Calcium</keyword>
<dbReference type="Gene3D" id="3.10.620.30">
    <property type="match status" value="1"/>
</dbReference>